<gene>
    <name evidence="1" type="ORF">CDV25_04855</name>
</gene>
<name>A0A2U8FEB0_9HELI</name>
<organism evidence="1 2">
    <name type="scientific">Helicobacter apodemus</name>
    <dbReference type="NCBI Taxonomy" id="135569"/>
    <lineage>
        <taxon>Bacteria</taxon>
        <taxon>Pseudomonadati</taxon>
        <taxon>Campylobacterota</taxon>
        <taxon>Epsilonproteobacteria</taxon>
        <taxon>Campylobacterales</taxon>
        <taxon>Helicobacteraceae</taxon>
        <taxon>Helicobacter</taxon>
    </lineage>
</organism>
<dbReference type="InterPro" id="IPR027417">
    <property type="entry name" value="P-loop_NTPase"/>
</dbReference>
<evidence type="ECO:0000313" key="1">
    <source>
        <dbReference type="EMBL" id="AWI34167.1"/>
    </source>
</evidence>
<dbReference type="AlphaFoldDB" id="A0A2U8FEB0"/>
<evidence type="ECO:0008006" key="3">
    <source>
        <dbReference type="Google" id="ProtNLM"/>
    </source>
</evidence>
<sequence length="521" mass="59237">MGTGKTLMGISLSYSLLKNGGNVFIMSPSHLVPKWASEIEVTLGKSNEAILNYEIVIVRNFKTIIDYQNDSKDGILRFFICSKEVAKLSYPREKIIDTTESIKAKKINSSLWRFCCSQCGKVLEEVSNSFCSEPINYIEVDEYGEELKNTHFTLKEVKKYFKNKEAGFVTRRFFKQLHKCNCRNVVPELKQTSFKEWYAGIKKPSLKGVAMRYGVAEFIKKRLKNGFIDFLILDEIHELKGGDTAQGTAFGMLASCSSKIVGLTGTLLNGYASSLFYILYRMNPDFMKHTMGLNYEDLGIFVDRFGAAEKEYTKENWEDCSVEDGVVTKRGKSKKLKEIPKINPLLIKELLDFTLFLRLDEMNFELPNYAEEVISVPANNEFIKEYRSYIQSLVGAIIEGDKSLLGVLANDSLSILDLPHLAFSTKSKKNPDGFFYFPPVDSSFTTNKDLALIKELREELEQGRKCIVFATFTNLGVSEKLENLLSAEFSDYVVRALNASVSADKREKWIQDNPAISLYMW</sequence>
<dbReference type="Proteomes" id="UP000244890">
    <property type="component" value="Chromosome"/>
</dbReference>
<dbReference type="EMBL" id="CP021886">
    <property type="protein sequence ID" value="AWI34167.1"/>
    <property type="molecule type" value="Genomic_DNA"/>
</dbReference>
<accession>A0A2U8FEB0</accession>
<dbReference type="OrthoDB" id="5317115at2"/>
<dbReference type="KEGG" id="had:CDV25_04855"/>
<protein>
    <recommendedName>
        <fullName evidence="3">Helicase ATP-binding domain-containing protein</fullName>
    </recommendedName>
</protein>
<proteinExistence type="predicted"/>
<dbReference type="SUPFAM" id="SSF52540">
    <property type="entry name" value="P-loop containing nucleoside triphosphate hydrolases"/>
    <property type="match status" value="1"/>
</dbReference>
<reference evidence="1 2" key="1">
    <citation type="submission" date="2017-06" db="EMBL/GenBank/DDBJ databases">
        <title>Complete genome of Helicobacter apodemus.</title>
        <authorList>
            <person name="Cho S."/>
        </authorList>
    </citation>
    <scope>NUCLEOTIDE SEQUENCE [LARGE SCALE GENOMIC DNA]</scope>
    <source>
        <strain evidence="2">SNUVETPUB-15-01</strain>
    </source>
</reference>
<evidence type="ECO:0000313" key="2">
    <source>
        <dbReference type="Proteomes" id="UP000244890"/>
    </source>
</evidence>
<dbReference type="Gene3D" id="3.40.50.300">
    <property type="entry name" value="P-loop containing nucleotide triphosphate hydrolases"/>
    <property type="match status" value="1"/>
</dbReference>